<evidence type="ECO:0000313" key="3">
    <source>
        <dbReference type="EMBL" id="MFC4310613.1"/>
    </source>
</evidence>
<proteinExistence type="predicted"/>
<dbReference type="RefSeq" id="WP_380598237.1">
    <property type="nucleotide sequence ID" value="NZ_JBHSDU010000003.1"/>
</dbReference>
<evidence type="ECO:0000313" key="4">
    <source>
        <dbReference type="Proteomes" id="UP001595904"/>
    </source>
</evidence>
<protein>
    <submittedName>
        <fullName evidence="3">DUF4097 family beta strand repeat-containing protein</fullName>
    </submittedName>
</protein>
<comment type="caution">
    <text evidence="3">The sequence shown here is derived from an EMBL/GenBank/DDBJ whole genome shotgun (WGS) entry which is preliminary data.</text>
</comment>
<feature type="domain" description="DUF4097" evidence="2">
    <location>
        <begin position="77"/>
        <end position="266"/>
    </location>
</feature>
<name>A0ABV8SVG9_9GAMM</name>
<organism evidence="3 4">
    <name type="scientific">Steroidobacter flavus</name>
    <dbReference type="NCBI Taxonomy" id="1842136"/>
    <lineage>
        <taxon>Bacteria</taxon>
        <taxon>Pseudomonadati</taxon>
        <taxon>Pseudomonadota</taxon>
        <taxon>Gammaproteobacteria</taxon>
        <taxon>Steroidobacterales</taxon>
        <taxon>Steroidobacteraceae</taxon>
        <taxon>Steroidobacter</taxon>
    </lineage>
</organism>
<evidence type="ECO:0000256" key="1">
    <source>
        <dbReference type="SAM" id="SignalP"/>
    </source>
</evidence>
<feature type="chain" id="PRO_5046280413" evidence="1">
    <location>
        <begin position="24"/>
        <end position="277"/>
    </location>
</feature>
<evidence type="ECO:0000259" key="2">
    <source>
        <dbReference type="Pfam" id="PF13349"/>
    </source>
</evidence>
<keyword evidence="4" id="KW-1185">Reference proteome</keyword>
<reference evidence="4" key="1">
    <citation type="journal article" date="2019" name="Int. J. Syst. Evol. Microbiol.">
        <title>The Global Catalogue of Microorganisms (GCM) 10K type strain sequencing project: providing services to taxonomists for standard genome sequencing and annotation.</title>
        <authorList>
            <consortium name="The Broad Institute Genomics Platform"/>
            <consortium name="The Broad Institute Genome Sequencing Center for Infectious Disease"/>
            <person name="Wu L."/>
            <person name="Ma J."/>
        </authorList>
    </citation>
    <scope>NUCLEOTIDE SEQUENCE [LARGE SCALE GENOMIC DNA]</scope>
    <source>
        <strain evidence="4">CGMCC 1.10759</strain>
    </source>
</reference>
<dbReference type="EMBL" id="JBHSDU010000003">
    <property type="protein sequence ID" value="MFC4310613.1"/>
    <property type="molecule type" value="Genomic_DNA"/>
</dbReference>
<accession>A0ABV8SVG9</accession>
<dbReference type="InterPro" id="IPR025164">
    <property type="entry name" value="Toastrack_DUF4097"/>
</dbReference>
<sequence>MKKFAAQLLSVSLLSGIAATAGAEECQFSSDRAANFNGPVKKVVVSAGAGYLKIRGEATGGVKATGRACASSESLLGKIALESRRENDTVYLTVVMAEGMGDMFSFGRYTSLDLDLTVPRDAELDVTDSSGDLELSDVGASKVDDSSGDQLLKNINGNLIINDSSGEIRVVSVVGNVEVEDSSGNIDIEDVRGDVKIKTDSSGDIAIAKVTGNAEIVEDSSGDITIRDVKKNATIDRDSSGSVNVSDIGGNFSVRAKTSGNILHERVGGSVRIPAKT</sequence>
<dbReference type="Gene3D" id="2.160.20.120">
    <property type="match status" value="1"/>
</dbReference>
<dbReference type="Pfam" id="PF13349">
    <property type="entry name" value="DUF4097"/>
    <property type="match status" value="1"/>
</dbReference>
<keyword evidence="1" id="KW-0732">Signal</keyword>
<gene>
    <name evidence="3" type="ORF">ACFPN2_16090</name>
</gene>
<feature type="signal peptide" evidence="1">
    <location>
        <begin position="1"/>
        <end position="23"/>
    </location>
</feature>
<dbReference type="Proteomes" id="UP001595904">
    <property type="component" value="Unassembled WGS sequence"/>
</dbReference>